<proteinExistence type="predicted"/>
<dbReference type="AlphaFoldDB" id="A0A9D4H1S0"/>
<name>A0A9D4H1S0_DREPO</name>
<reference evidence="3" key="2">
    <citation type="submission" date="2020-11" db="EMBL/GenBank/DDBJ databases">
        <authorList>
            <person name="McCartney M.A."/>
            <person name="Auch B."/>
            <person name="Kono T."/>
            <person name="Mallez S."/>
            <person name="Becker A."/>
            <person name="Gohl D.M."/>
            <person name="Silverstein K.A.T."/>
            <person name="Koren S."/>
            <person name="Bechman K.B."/>
            <person name="Herman A."/>
            <person name="Abrahante J.E."/>
            <person name="Garbe J."/>
        </authorList>
    </citation>
    <scope>NUCLEOTIDE SEQUENCE</scope>
    <source>
        <strain evidence="3">Duluth1</strain>
        <tissue evidence="3">Whole animal</tissue>
    </source>
</reference>
<organism evidence="3 4">
    <name type="scientific">Dreissena polymorpha</name>
    <name type="common">Zebra mussel</name>
    <name type="synonym">Mytilus polymorpha</name>
    <dbReference type="NCBI Taxonomy" id="45954"/>
    <lineage>
        <taxon>Eukaryota</taxon>
        <taxon>Metazoa</taxon>
        <taxon>Spiralia</taxon>
        <taxon>Lophotrochozoa</taxon>
        <taxon>Mollusca</taxon>
        <taxon>Bivalvia</taxon>
        <taxon>Autobranchia</taxon>
        <taxon>Heteroconchia</taxon>
        <taxon>Euheterodonta</taxon>
        <taxon>Imparidentia</taxon>
        <taxon>Neoheterodontei</taxon>
        <taxon>Myida</taxon>
        <taxon>Dreissenoidea</taxon>
        <taxon>Dreissenidae</taxon>
        <taxon>Dreissena</taxon>
    </lineage>
</organism>
<gene>
    <name evidence="3" type="ORF">DPMN_127753</name>
</gene>
<dbReference type="PROSITE" id="PS50021">
    <property type="entry name" value="CH"/>
    <property type="match status" value="1"/>
</dbReference>
<comment type="caution">
    <text evidence="3">The sequence shown here is derived from an EMBL/GenBank/DDBJ whole genome shotgun (WGS) entry which is preliminary data.</text>
</comment>
<feature type="compositionally biased region" description="Polar residues" evidence="1">
    <location>
        <begin position="234"/>
        <end position="259"/>
    </location>
</feature>
<dbReference type="Gene3D" id="1.10.418.10">
    <property type="entry name" value="Calponin-like domain"/>
    <property type="match status" value="1"/>
</dbReference>
<feature type="compositionally biased region" description="Basic and acidic residues" evidence="1">
    <location>
        <begin position="211"/>
        <end position="229"/>
    </location>
</feature>
<reference evidence="3" key="1">
    <citation type="journal article" date="2019" name="bioRxiv">
        <title>The Genome of the Zebra Mussel, Dreissena polymorpha: A Resource for Invasive Species Research.</title>
        <authorList>
            <person name="McCartney M.A."/>
            <person name="Auch B."/>
            <person name="Kono T."/>
            <person name="Mallez S."/>
            <person name="Zhang Y."/>
            <person name="Obille A."/>
            <person name="Becker A."/>
            <person name="Abrahante J.E."/>
            <person name="Garbe J."/>
            <person name="Badalamenti J.P."/>
            <person name="Herman A."/>
            <person name="Mangelson H."/>
            <person name="Liachko I."/>
            <person name="Sullivan S."/>
            <person name="Sone E.D."/>
            <person name="Koren S."/>
            <person name="Silverstein K.A.T."/>
            <person name="Beckman K.B."/>
            <person name="Gohl D.M."/>
        </authorList>
    </citation>
    <scope>NUCLEOTIDE SEQUENCE</scope>
    <source>
        <strain evidence="3">Duluth1</strain>
        <tissue evidence="3">Whole animal</tissue>
    </source>
</reference>
<dbReference type="InterPro" id="IPR001715">
    <property type="entry name" value="CH_dom"/>
</dbReference>
<dbReference type="GO" id="GO:0005829">
    <property type="term" value="C:cytosol"/>
    <property type="evidence" value="ECO:0007669"/>
    <property type="project" value="TreeGrafter"/>
</dbReference>
<dbReference type="PANTHER" id="PTHR10878:SF22">
    <property type="entry name" value="DIXIN"/>
    <property type="match status" value="1"/>
</dbReference>
<protein>
    <recommendedName>
        <fullName evidence="2">Calponin-homology (CH) domain-containing protein</fullName>
    </recommendedName>
</protein>
<keyword evidence="4" id="KW-1185">Reference proteome</keyword>
<dbReference type="CDD" id="cd21213">
    <property type="entry name" value="CH_DIXDC1"/>
    <property type="match status" value="1"/>
</dbReference>
<dbReference type="GO" id="GO:0060070">
    <property type="term" value="P:canonical Wnt signaling pathway"/>
    <property type="evidence" value="ECO:0007669"/>
    <property type="project" value="TreeGrafter"/>
</dbReference>
<feature type="compositionally biased region" description="Low complexity" evidence="1">
    <location>
        <begin position="139"/>
        <end position="148"/>
    </location>
</feature>
<dbReference type="SMART" id="SM00033">
    <property type="entry name" value="CH"/>
    <property type="match status" value="1"/>
</dbReference>
<dbReference type="SUPFAM" id="SSF47576">
    <property type="entry name" value="Calponin-homology domain, CH-domain"/>
    <property type="match status" value="1"/>
</dbReference>
<evidence type="ECO:0000259" key="2">
    <source>
        <dbReference type="PROSITE" id="PS50021"/>
    </source>
</evidence>
<dbReference type="InterPro" id="IPR015506">
    <property type="entry name" value="Dsh/Dvl-rel"/>
</dbReference>
<dbReference type="PANTHER" id="PTHR10878">
    <property type="entry name" value="SEGMENT POLARITY PROTEIN DISHEVELLED"/>
    <property type="match status" value="1"/>
</dbReference>
<evidence type="ECO:0000313" key="4">
    <source>
        <dbReference type="Proteomes" id="UP000828390"/>
    </source>
</evidence>
<feature type="domain" description="Calponin-homology (CH)" evidence="2">
    <location>
        <begin position="26"/>
        <end position="133"/>
    </location>
</feature>
<feature type="compositionally biased region" description="Low complexity" evidence="1">
    <location>
        <begin position="9"/>
        <end position="19"/>
    </location>
</feature>
<dbReference type="Proteomes" id="UP000828390">
    <property type="component" value="Unassembled WGS sequence"/>
</dbReference>
<feature type="region of interest" description="Disordered" evidence="1">
    <location>
        <begin position="180"/>
        <end position="259"/>
    </location>
</feature>
<evidence type="ECO:0000313" key="3">
    <source>
        <dbReference type="EMBL" id="KAH3825870.1"/>
    </source>
</evidence>
<feature type="region of interest" description="Disordered" evidence="1">
    <location>
        <begin position="1"/>
        <end position="20"/>
    </location>
</feature>
<feature type="region of interest" description="Disordered" evidence="1">
    <location>
        <begin position="136"/>
        <end position="166"/>
    </location>
</feature>
<feature type="compositionally biased region" description="Basic residues" evidence="1">
    <location>
        <begin position="180"/>
        <end position="197"/>
    </location>
</feature>
<dbReference type="InterPro" id="IPR036872">
    <property type="entry name" value="CH_dom_sf"/>
</dbReference>
<evidence type="ECO:0000256" key="1">
    <source>
        <dbReference type="SAM" id="MobiDB-lite"/>
    </source>
</evidence>
<dbReference type="Pfam" id="PF00307">
    <property type="entry name" value="CH"/>
    <property type="match status" value="1"/>
</dbReference>
<accession>A0A9D4H1S0</accession>
<sequence length="420" mass="46025">MAQAKQTNSPESANSSHSSGAFTDWNNQLEAYLLWINSQLKKKPGARLVEDLRNDARDGVAFVDLISVIAGETIAGVHDVPSTYAEMKENVERILQFMSSKKIRMHHIMAKDIVDGNLKSIMRLILALAAHYKPKSVKQSSQGSSRGSSRADKRSPNVSSIAQGAAAALTAARRHVAKAGNSFRRKGHDYHHSRRHYHNESSSDQYSDSDTSFHADHPRIVPGRERGDVDGASAGSSPNSSTVHSPPTMLVSSTSSMGHEDTMSSLEVTMSSVSKSKSADYIGYKDSGTELEDSVFTPAREPMVYKTQYDDLMGEYLKLAEAMTYIKKDLGMLQDLLLSGQPPDGAESGFKDVIEGTTPEEQIVVLRSQLQQSHEVCSSLREELSRNKLEMMQIQGIKASTVFYVSEFYGFAAMGASTAF</sequence>
<dbReference type="EMBL" id="JAIWYP010000005">
    <property type="protein sequence ID" value="KAH3825870.1"/>
    <property type="molecule type" value="Genomic_DNA"/>
</dbReference>